<dbReference type="GO" id="GO:0043571">
    <property type="term" value="P:maintenance of CRISPR repeat elements"/>
    <property type="evidence" value="ECO:0007669"/>
    <property type="project" value="UniProtKB-UniRule"/>
</dbReference>
<evidence type="ECO:0000256" key="3">
    <source>
        <dbReference type="ARBA" id="ARBA00022759"/>
    </source>
</evidence>
<evidence type="ECO:0000256" key="9">
    <source>
        <dbReference type="SAM" id="MobiDB-lite"/>
    </source>
</evidence>
<evidence type="ECO:0000256" key="7">
    <source>
        <dbReference type="ARBA" id="ARBA00023125"/>
    </source>
</evidence>
<dbReference type="CDD" id="cd09719">
    <property type="entry name" value="Cas1_I-E"/>
    <property type="match status" value="1"/>
</dbReference>
<dbReference type="InterPro" id="IPR033641">
    <property type="entry name" value="Cas1_I-E"/>
</dbReference>
<dbReference type="InterPro" id="IPR050646">
    <property type="entry name" value="Cas1"/>
</dbReference>
<dbReference type="GO" id="GO:0004520">
    <property type="term" value="F:DNA endonuclease activity"/>
    <property type="evidence" value="ECO:0007669"/>
    <property type="project" value="InterPro"/>
</dbReference>
<keyword evidence="8" id="KW-0464">Manganese</keyword>
<dbReference type="Proteomes" id="UP000035054">
    <property type="component" value="Unassembled WGS sequence"/>
</dbReference>
<keyword evidence="3 8" id="KW-0255">Endonuclease</keyword>
<dbReference type="InterPro" id="IPR019851">
    <property type="entry name" value="CRISPR-assoc_Cas1_ECOLI"/>
</dbReference>
<comment type="cofactor">
    <cofactor evidence="8">
        <name>Mg(2+)</name>
        <dbReference type="ChEBI" id="CHEBI:18420"/>
    </cofactor>
    <cofactor evidence="8">
        <name>Mn(2+)</name>
        <dbReference type="ChEBI" id="CHEBI:29035"/>
    </cofactor>
</comment>
<accession>A0A6N3X162</accession>
<dbReference type="NCBIfam" id="TIGR00287">
    <property type="entry name" value="cas1"/>
    <property type="match status" value="1"/>
</dbReference>
<comment type="subunit">
    <text evidence="8">Homodimer, forms a heterotetramer with a Cas2 homodimer.</text>
</comment>
<dbReference type="GO" id="GO:0016787">
    <property type="term" value="F:hydrolase activity"/>
    <property type="evidence" value="ECO:0007669"/>
    <property type="project" value="UniProtKB-KW"/>
</dbReference>
<feature type="binding site" evidence="8">
    <location>
        <position position="141"/>
    </location>
    <ligand>
        <name>Mn(2+)</name>
        <dbReference type="ChEBI" id="CHEBI:29035"/>
    </ligand>
</feature>
<proteinExistence type="inferred from homology"/>
<gene>
    <name evidence="8" type="primary">cas1</name>
    <name evidence="10" type="ORF">TH68_10075</name>
</gene>
<keyword evidence="4 8" id="KW-0378">Hydrolase</keyword>
<keyword evidence="1 8" id="KW-0540">Nuclease</keyword>
<dbReference type="InterPro" id="IPR042211">
    <property type="entry name" value="CRISPR-assoc_Cas1_N"/>
</dbReference>
<dbReference type="EC" id="3.1.-.-" evidence="8"/>
<keyword evidence="2 8" id="KW-0479">Metal-binding</keyword>
<dbReference type="Pfam" id="PF01867">
    <property type="entry name" value="Cas_Cas1"/>
    <property type="match status" value="1"/>
</dbReference>
<feature type="binding site" evidence="8">
    <location>
        <position position="208"/>
    </location>
    <ligand>
        <name>Mn(2+)</name>
        <dbReference type="ChEBI" id="CHEBI:29035"/>
    </ligand>
</feature>
<evidence type="ECO:0000256" key="8">
    <source>
        <dbReference type="HAMAP-Rule" id="MF_01470"/>
    </source>
</evidence>
<evidence type="ECO:0000313" key="11">
    <source>
        <dbReference type="Proteomes" id="UP000035054"/>
    </source>
</evidence>
<keyword evidence="7 8" id="KW-0238">DNA-binding</keyword>
<organism evidence="10 11">
    <name type="scientific">Candidatus Synechococcus spongiarum 142</name>
    <dbReference type="NCBI Taxonomy" id="1608213"/>
    <lineage>
        <taxon>Bacteria</taxon>
        <taxon>Bacillati</taxon>
        <taxon>Cyanobacteriota</taxon>
        <taxon>Cyanophyceae</taxon>
        <taxon>Synechococcales</taxon>
        <taxon>Synechococcaceae</taxon>
        <taxon>Synechococcus</taxon>
    </lineage>
</organism>
<dbReference type="PANTHER" id="PTHR34353">
    <property type="entry name" value="CRISPR-ASSOCIATED ENDONUCLEASE CAS1 1"/>
    <property type="match status" value="1"/>
</dbReference>
<dbReference type="InterPro" id="IPR042206">
    <property type="entry name" value="CRISPR-assoc_Cas1_C"/>
</dbReference>
<dbReference type="HAMAP" id="MF_01470">
    <property type="entry name" value="Cas1"/>
    <property type="match status" value="1"/>
</dbReference>
<evidence type="ECO:0000256" key="5">
    <source>
        <dbReference type="ARBA" id="ARBA00022842"/>
    </source>
</evidence>
<dbReference type="NCBIfam" id="TIGR03638">
    <property type="entry name" value="cas1_ECOLI"/>
    <property type="match status" value="1"/>
</dbReference>
<dbReference type="AlphaFoldDB" id="A0A6N3X162"/>
<evidence type="ECO:0000256" key="6">
    <source>
        <dbReference type="ARBA" id="ARBA00023118"/>
    </source>
</evidence>
<keyword evidence="6 8" id="KW-0051">Antiviral defense</keyword>
<evidence type="ECO:0000256" key="4">
    <source>
        <dbReference type="ARBA" id="ARBA00022801"/>
    </source>
</evidence>
<dbReference type="Gene3D" id="3.100.10.20">
    <property type="entry name" value="CRISPR-associated endonuclease Cas1, N-terminal domain"/>
    <property type="match status" value="1"/>
</dbReference>
<name>A0A6N3X162_9SYNE</name>
<dbReference type="Gene3D" id="1.20.120.920">
    <property type="entry name" value="CRISPR-associated endonuclease Cas1, C-terminal domain"/>
    <property type="match status" value="1"/>
</dbReference>
<evidence type="ECO:0000313" key="10">
    <source>
        <dbReference type="EMBL" id="KKZ10625.1"/>
    </source>
</evidence>
<dbReference type="InterPro" id="IPR002729">
    <property type="entry name" value="CRISPR-assoc_Cas1"/>
</dbReference>
<comment type="caution">
    <text evidence="10">The sequence shown here is derived from an EMBL/GenBank/DDBJ whole genome shotgun (WGS) entry which is preliminary data.</text>
</comment>
<dbReference type="GO" id="GO:0003677">
    <property type="term" value="F:DNA binding"/>
    <property type="evidence" value="ECO:0007669"/>
    <property type="project" value="UniProtKB-KW"/>
</dbReference>
<dbReference type="GO" id="GO:0051607">
    <property type="term" value="P:defense response to virus"/>
    <property type="evidence" value="ECO:0007669"/>
    <property type="project" value="UniProtKB-UniRule"/>
</dbReference>
<dbReference type="PANTHER" id="PTHR34353:SF3">
    <property type="entry name" value="CRISPR-ASSOCIATED ENDONUCLEASE CAS1"/>
    <property type="match status" value="1"/>
</dbReference>
<reference evidence="10 11" key="1">
    <citation type="submission" date="2015-01" db="EMBL/GenBank/DDBJ databases">
        <title>Lifestyle Evolution in Cyanobacterial Symbionts of Sponges.</title>
        <authorList>
            <person name="Burgsdorf I."/>
            <person name="Slaby B.M."/>
            <person name="Handley K.M."/>
            <person name="Haber M."/>
            <person name="Blom J."/>
            <person name="Marshall C.W."/>
            <person name="Gilbert J.A."/>
            <person name="Hentschel U."/>
            <person name="Steindler L."/>
        </authorList>
    </citation>
    <scope>NUCLEOTIDE SEQUENCE [LARGE SCALE GENOMIC DNA]</scope>
    <source>
        <strain evidence="10">142</strain>
    </source>
</reference>
<evidence type="ECO:0000256" key="2">
    <source>
        <dbReference type="ARBA" id="ARBA00022723"/>
    </source>
</evidence>
<dbReference type="GO" id="GO:0046872">
    <property type="term" value="F:metal ion binding"/>
    <property type="evidence" value="ECO:0007669"/>
    <property type="project" value="UniProtKB-UniRule"/>
</dbReference>
<sequence>MSKTNLRTLSRYSDSLSYAYLEHAVIEQEQHSIAAFTPDGRISLPVANLSCLLLGPGTRITHAAIKVLAECGALVAWTGHDGLKFYASGQSKTRLSQGIELQAKHWADPDLHLHVVRRMYQLRFSEHLPRHLALQQIRGKEGVRMRDVYQKLAQQYGVVWRGRSYDRKNWQSADPVNKALSAANSALYGVISAGLHALGYSLSLGFIHTGKQLSFVYDIADLFKTETSIPAAFEAAAQSDLNVESRARSIFRDRASHERLQDRLVKATASLFSNEKNNSQGDNVDVSGPADLWDPKGNQRGGILHACDDP</sequence>
<evidence type="ECO:0000256" key="1">
    <source>
        <dbReference type="ARBA" id="ARBA00022722"/>
    </source>
</evidence>
<feature type="binding site" evidence="8">
    <location>
        <position position="221"/>
    </location>
    <ligand>
        <name>Mn(2+)</name>
        <dbReference type="ChEBI" id="CHEBI:29035"/>
    </ligand>
</feature>
<dbReference type="EMBL" id="JXUO01000310">
    <property type="protein sequence ID" value="KKZ10625.1"/>
    <property type="molecule type" value="Genomic_DNA"/>
</dbReference>
<comment type="function">
    <text evidence="8">CRISPR (clustered regularly interspaced short palindromic repeat), is an adaptive immune system that provides protection against mobile genetic elements (viruses, transposable elements and conjugative plasmids). CRISPR clusters contain spacers, sequences complementary to antecedent mobile elements, and target invading nucleic acids. CRISPR clusters are transcribed and processed into CRISPR RNA (crRNA). Acts as a dsDNA endonuclease. Involved in the integration of spacer DNA into the CRISPR cassette.</text>
</comment>
<protein>
    <recommendedName>
        <fullName evidence="8">CRISPR-associated endonuclease Cas1</fullName>
        <ecNumber evidence="8">3.1.-.-</ecNumber>
    </recommendedName>
</protein>
<keyword evidence="5 8" id="KW-0460">Magnesium</keyword>
<feature type="region of interest" description="Disordered" evidence="9">
    <location>
        <begin position="274"/>
        <end position="301"/>
    </location>
</feature>
<comment type="similarity">
    <text evidence="8">Belongs to the CRISPR-associated endonuclease Cas1 family.</text>
</comment>